<evidence type="ECO:0000256" key="1">
    <source>
        <dbReference type="SAM" id="Phobius"/>
    </source>
</evidence>
<dbReference type="RefSeq" id="WP_069512656.1">
    <property type="nucleotide sequence ID" value="NZ_CP194323.1"/>
</dbReference>
<accession>A0A2S5D0P9</accession>
<feature type="transmembrane region" description="Helical" evidence="1">
    <location>
        <begin position="30"/>
        <end position="52"/>
    </location>
</feature>
<dbReference type="AlphaFoldDB" id="A0A2S5D0P9"/>
<comment type="caution">
    <text evidence="2">The sequence shown here is derived from an EMBL/GenBank/DDBJ whole genome shotgun (WGS) entry which is preliminary data.</text>
</comment>
<dbReference type="EMBL" id="PGLV01000001">
    <property type="protein sequence ID" value="POZ56577.1"/>
    <property type="molecule type" value="Genomic_DNA"/>
</dbReference>
<keyword evidence="1" id="KW-0472">Membrane</keyword>
<name>A0A2S5D0P9_LYSSH</name>
<feature type="transmembrane region" description="Helical" evidence="1">
    <location>
        <begin position="6"/>
        <end position="23"/>
    </location>
</feature>
<protein>
    <submittedName>
        <fullName evidence="2">Uncharacterized protein</fullName>
    </submittedName>
</protein>
<keyword evidence="3" id="KW-1185">Reference proteome</keyword>
<organism evidence="2 3">
    <name type="scientific">Lysinibacillus sphaericus</name>
    <name type="common">Bacillus sphaericus</name>
    <dbReference type="NCBI Taxonomy" id="1421"/>
    <lineage>
        <taxon>Bacteria</taxon>
        <taxon>Bacillati</taxon>
        <taxon>Bacillota</taxon>
        <taxon>Bacilli</taxon>
        <taxon>Bacillales</taxon>
        <taxon>Bacillaceae</taxon>
        <taxon>Lysinibacillus</taxon>
    </lineage>
</organism>
<keyword evidence="1" id="KW-0812">Transmembrane</keyword>
<sequence>MFISITVILISLIIAYIMIPPLLKKGEKKTIFAFSILLFIGATLNIAIGLKINIPSPFNFITFIFTPIRKILLSFFQ</sequence>
<gene>
    <name evidence="2" type="ORF">LYSIN_01360</name>
</gene>
<reference evidence="2 3" key="1">
    <citation type="submission" date="2017-11" db="EMBL/GenBank/DDBJ databases">
        <title>Genome sequence of Lysinibacillus sphaericus, a lignin-degrading bacteria isolated from municipal solid waste soil.</title>
        <authorList>
            <person name="Persinoti G.F."/>
            <person name="Paixao D.A."/>
            <person name="Bugg T.D."/>
            <person name="Squina F.M."/>
        </authorList>
    </citation>
    <scope>NUCLEOTIDE SEQUENCE [LARGE SCALE GENOMIC DNA]</scope>
    <source>
        <strain evidence="2 3">A1</strain>
    </source>
</reference>
<proteinExistence type="predicted"/>
<keyword evidence="1" id="KW-1133">Transmembrane helix</keyword>
<dbReference type="Proteomes" id="UP000237319">
    <property type="component" value="Unassembled WGS sequence"/>
</dbReference>
<evidence type="ECO:0000313" key="2">
    <source>
        <dbReference type="EMBL" id="POZ56577.1"/>
    </source>
</evidence>
<evidence type="ECO:0000313" key="3">
    <source>
        <dbReference type="Proteomes" id="UP000237319"/>
    </source>
</evidence>